<comment type="caution">
    <text evidence="9">The sequence shown here is derived from an EMBL/GenBank/DDBJ whole genome shotgun (WGS) entry which is preliminary data.</text>
</comment>
<keyword evidence="7" id="KW-0456">Lyase</keyword>
<keyword evidence="2 8" id="KW-0645">Protease</keyword>
<dbReference type="PANTHER" id="PTHR13604:SF0">
    <property type="entry name" value="ABASIC SITE PROCESSING PROTEIN HMCES"/>
    <property type="match status" value="1"/>
</dbReference>
<proteinExistence type="inferred from homology"/>
<evidence type="ECO:0000256" key="6">
    <source>
        <dbReference type="ARBA" id="ARBA00023125"/>
    </source>
</evidence>
<dbReference type="AlphaFoldDB" id="A0A848MCD9"/>
<evidence type="ECO:0000256" key="3">
    <source>
        <dbReference type="ARBA" id="ARBA00022763"/>
    </source>
</evidence>
<comment type="similarity">
    <text evidence="1 8">Belongs to the SOS response-associated peptidase family.</text>
</comment>
<dbReference type="PANTHER" id="PTHR13604">
    <property type="entry name" value="DC12-RELATED"/>
    <property type="match status" value="1"/>
</dbReference>
<evidence type="ECO:0000256" key="1">
    <source>
        <dbReference type="ARBA" id="ARBA00008136"/>
    </source>
</evidence>
<dbReference type="GO" id="GO:0016829">
    <property type="term" value="F:lyase activity"/>
    <property type="evidence" value="ECO:0007669"/>
    <property type="project" value="UniProtKB-KW"/>
</dbReference>
<dbReference type="InterPro" id="IPR036590">
    <property type="entry name" value="SRAP-like"/>
</dbReference>
<protein>
    <recommendedName>
        <fullName evidence="8">Abasic site processing protein</fullName>
        <ecNumber evidence="8">3.4.-.-</ecNumber>
    </recommendedName>
</protein>
<evidence type="ECO:0000256" key="7">
    <source>
        <dbReference type="ARBA" id="ARBA00023239"/>
    </source>
</evidence>
<sequence>MCGRFTLTSDLEEIQLAFDIDKINVDVQPRYNIAPSQTVAVIHGSSGHRVLEGYRWGLVPFWAKDKKIGYKTINARAETVQKKPAFRHLIERNRIIIPSDGFYEWKREGKRNKQPYRFQIKSKGLYAFAGLYDEWKSPEGEVLKSCTIITTAANKVVGQIHDRMPVILNQNGVNAWLDPEFTDKQQLQDLLIPYPDDLMVSYPVSKDVGNVKNTNAELIKEVTLNSK</sequence>
<dbReference type="GO" id="GO:0003697">
    <property type="term" value="F:single-stranded DNA binding"/>
    <property type="evidence" value="ECO:0007669"/>
    <property type="project" value="InterPro"/>
</dbReference>
<dbReference type="EC" id="3.4.-.-" evidence="8"/>
<organism evidence="9 10">
    <name type="scientific">Paenibacillus lemnae</name>
    <dbReference type="NCBI Taxonomy" id="1330551"/>
    <lineage>
        <taxon>Bacteria</taxon>
        <taxon>Bacillati</taxon>
        <taxon>Bacillota</taxon>
        <taxon>Bacilli</taxon>
        <taxon>Bacillales</taxon>
        <taxon>Paenibacillaceae</taxon>
        <taxon>Paenibacillus</taxon>
    </lineage>
</organism>
<dbReference type="GO" id="GO:0008233">
    <property type="term" value="F:peptidase activity"/>
    <property type="evidence" value="ECO:0007669"/>
    <property type="project" value="UniProtKB-KW"/>
</dbReference>
<dbReference type="InterPro" id="IPR003738">
    <property type="entry name" value="SRAP"/>
</dbReference>
<evidence type="ECO:0000256" key="2">
    <source>
        <dbReference type="ARBA" id="ARBA00022670"/>
    </source>
</evidence>
<evidence type="ECO:0000313" key="10">
    <source>
        <dbReference type="Proteomes" id="UP000565468"/>
    </source>
</evidence>
<dbReference type="Pfam" id="PF02586">
    <property type="entry name" value="SRAP"/>
    <property type="match status" value="1"/>
</dbReference>
<dbReference type="Proteomes" id="UP000565468">
    <property type="component" value="Unassembled WGS sequence"/>
</dbReference>
<dbReference type="Gene3D" id="3.90.1680.10">
    <property type="entry name" value="SOS response associated peptidase-like"/>
    <property type="match status" value="1"/>
</dbReference>
<evidence type="ECO:0000256" key="4">
    <source>
        <dbReference type="ARBA" id="ARBA00022801"/>
    </source>
</evidence>
<evidence type="ECO:0000256" key="5">
    <source>
        <dbReference type="ARBA" id="ARBA00023124"/>
    </source>
</evidence>
<dbReference type="EMBL" id="JABBPN010000014">
    <property type="protein sequence ID" value="NMO97104.1"/>
    <property type="molecule type" value="Genomic_DNA"/>
</dbReference>
<evidence type="ECO:0000256" key="8">
    <source>
        <dbReference type="RuleBase" id="RU364100"/>
    </source>
</evidence>
<dbReference type="RefSeq" id="WP_169505885.1">
    <property type="nucleotide sequence ID" value="NZ_JABBPN010000014.1"/>
</dbReference>
<evidence type="ECO:0000313" key="9">
    <source>
        <dbReference type="EMBL" id="NMO97104.1"/>
    </source>
</evidence>
<reference evidence="9 10" key="1">
    <citation type="submission" date="2020-04" db="EMBL/GenBank/DDBJ databases">
        <title>Paenibacillus algicola sp. nov., a novel marine bacterium producing alginate lyase.</title>
        <authorList>
            <person name="Huang H."/>
        </authorList>
    </citation>
    <scope>NUCLEOTIDE SEQUENCE [LARGE SCALE GENOMIC DNA]</scope>
    <source>
        <strain evidence="9 10">L7-75</strain>
    </source>
</reference>
<keyword evidence="3" id="KW-0227">DNA damage</keyword>
<dbReference type="GO" id="GO:0006508">
    <property type="term" value="P:proteolysis"/>
    <property type="evidence" value="ECO:0007669"/>
    <property type="project" value="UniProtKB-KW"/>
</dbReference>
<gene>
    <name evidence="9" type="ORF">HII30_15170</name>
</gene>
<dbReference type="GO" id="GO:0106300">
    <property type="term" value="P:protein-DNA covalent cross-linking repair"/>
    <property type="evidence" value="ECO:0007669"/>
    <property type="project" value="InterPro"/>
</dbReference>
<accession>A0A848MCD9</accession>
<keyword evidence="4 8" id="KW-0378">Hydrolase</keyword>
<keyword evidence="6" id="KW-0238">DNA-binding</keyword>
<keyword evidence="5" id="KW-0190">Covalent protein-DNA linkage</keyword>
<keyword evidence="10" id="KW-1185">Reference proteome</keyword>
<dbReference type="SUPFAM" id="SSF143081">
    <property type="entry name" value="BB1717-like"/>
    <property type="match status" value="1"/>
</dbReference>
<name>A0A848MCD9_PAELE</name>